<evidence type="ECO:0000313" key="1">
    <source>
        <dbReference type="EMBL" id="KKN52511.1"/>
    </source>
</evidence>
<dbReference type="AlphaFoldDB" id="A0A0F9TTQ6"/>
<dbReference type="InterPro" id="IPR029063">
    <property type="entry name" value="SAM-dependent_MTases_sf"/>
</dbReference>
<dbReference type="Gene3D" id="3.40.50.150">
    <property type="entry name" value="Vaccinia Virus protein VP39"/>
    <property type="match status" value="1"/>
</dbReference>
<dbReference type="NCBIfam" id="TIGR03587">
    <property type="entry name" value="Pse_Me-ase"/>
    <property type="match status" value="1"/>
</dbReference>
<dbReference type="InterPro" id="IPR020027">
    <property type="entry name" value="Pseudamin_synth-assoc_MeTrfase"/>
</dbReference>
<dbReference type="EMBL" id="LAZR01001016">
    <property type="protein sequence ID" value="KKN52511.1"/>
    <property type="molecule type" value="Genomic_DNA"/>
</dbReference>
<comment type="caution">
    <text evidence="1">The sequence shown here is derived from an EMBL/GenBank/DDBJ whole genome shotgun (WGS) entry which is preliminary data.</text>
</comment>
<protein>
    <recommendedName>
        <fullName evidence="2">Methyltransferase domain-containing protein</fullName>
    </recommendedName>
</protein>
<accession>A0A0F9TTQ6</accession>
<evidence type="ECO:0008006" key="2">
    <source>
        <dbReference type="Google" id="ProtNLM"/>
    </source>
</evidence>
<reference evidence="1" key="1">
    <citation type="journal article" date="2015" name="Nature">
        <title>Complex archaea that bridge the gap between prokaryotes and eukaryotes.</title>
        <authorList>
            <person name="Spang A."/>
            <person name="Saw J.H."/>
            <person name="Jorgensen S.L."/>
            <person name="Zaremba-Niedzwiedzka K."/>
            <person name="Martijn J."/>
            <person name="Lind A.E."/>
            <person name="van Eijk R."/>
            <person name="Schleper C."/>
            <person name="Guy L."/>
            <person name="Ettema T.J."/>
        </authorList>
    </citation>
    <scope>NUCLEOTIDE SEQUENCE</scope>
</reference>
<sequence length="191" mass="21769">MSEVEMWRGELGNEYTKQNLGTGMPGRKILWTDILTQSLMRPKSFLEIGAGNGKNLCALRGMGFKNLFGVEPNKNARDLLSTFGFHTYDGTAINPYCTADLVFTSGVLIHIPPDELLAACQGIYDAAERYIVCIEYFSDEPETKPYRGRHLWKRDFGDFWMENFDLQPLGCGFAWKRTTGLDNLTWWTFAK</sequence>
<organism evidence="1">
    <name type="scientific">marine sediment metagenome</name>
    <dbReference type="NCBI Taxonomy" id="412755"/>
    <lineage>
        <taxon>unclassified sequences</taxon>
        <taxon>metagenomes</taxon>
        <taxon>ecological metagenomes</taxon>
    </lineage>
</organism>
<name>A0A0F9TTQ6_9ZZZZ</name>
<proteinExistence type="predicted"/>
<dbReference type="SUPFAM" id="SSF53335">
    <property type="entry name" value="S-adenosyl-L-methionine-dependent methyltransferases"/>
    <property type="match status" value="1"/>
</dbReference>
<gene>
    <name evidence="1" type="ORF">LCGC14_0612000</name>
</gene>